<evidence type="ECO:0000313" key="3">
    <source>
        <dbReference type="EMBL" id="MRZ08380.1"/>
    </source>
</evidence>
<sequence>MRFIPSATCSRCSDAKVACGFDGIGKVRRQSRFRQNLPQTGLSVFRPKTLPLPSTRLKGIRQRKQATGGKSEEIEERLTDEAKH</sequence>
<dbReference type="EMBL" id="RAYI01000065">
    <property type="protein sequence ID" value="RLT72049.1"/>
    <property type="molecule type" value="Genomic_DNA"/>
</dbReference>
<gene>
    <name evidence="4" type="ORF">D7V78_17915</name>
    <name evidence="3" type="ORF">GKD54_19670</name>
    <name evidence="2" type="ORF">GKD58_19915</name>
</gene>
<proteinExistence type="predicted"/>
<reference evidence="6 7" key="2">
    <citation type="journal article" date="2019" name="Nat. Med.">
        <title>A library of human gut bacterial isolates paired with longitudinal multiomics data enables mechanistic microbiome research.</title>
        <authorList>
            <person name="Poyet M."/>
            <person name="Groussin M."/>
            <person name="Gibbons S.M."/>
            <person name="Avila-Pacheco J."/>
            <person name="Jiang X."/>
            <person name="Kearney S.M."/>
            <person name="Perrotta A.R."/>
            <person name="Berdy B."/>
            <person name="Zhao S."/>
            <person name="Lieberman T.D."/>
            <person name="Swanson P.K."/>
            <person name="Smith M."/>
            <person name="Roesemann S."/>
            <person name="Alexander J.E."/>
            <person name="Rich S.A."/>
            <person name="Livny J."/>
            <person name="Vlamakis H."/>
            <person name="Clish C."/>
            <person name="Bullock K."/>
            <person name="Deik A."/>
            <person name="Scott J."/>
            <person name="Pierce K.A."/>
            <person name="Xavier R.J."/>
            <person name="Alm E.J."/>
        </authorList>
    </citation>
    <scope>NUCLEOTIDE SEQUENCE [LARGE SCALE GENOMIC DNA]</scope>
    <source>
        <strain evidence="3 7">BIOML-A10</strain>
        <strain evidence="2 6">BIOML-A11</strain>
    </source>
</reference>
<reference evidence="4 5" key="1">
    <citation type="submission" date="2018-09" db="EMBL/GenBank/DDBJ databases">
        <title>Murine metabolic-syndrome-specific gut microbial biobank.</title>
        <authorList>
            <person name="Liu C."/>
        </authorList>
    </citation>
    <scope>NUCLEOTIDE SEQUENCE [LARGE SCALE GENOMIC DNA]</scope>
    <source>
        <strain evidence="4 5">8-P5</strain>
    </source>
</reference>
<evidence type="ECO:0000313" key="5">
    <source>
        <dbReference type="Proteomes" id="UP000278164"/>
    </source>
</evidence>
<protein>
    <submittedName>
        <fullName evidence="4">Uncharacterized protein</fullName>
    </submittedName>
</protein>
<organism evidence="4 5">
    <name type="scientific">Parabacteroides distasonis</name>
    <dbReference type="NCBI Taxonomy" id="823"/>
    <lineage>
        <taxon>Bacteria</taxon>
        <taxon>Pseudomonadati</taxon>
        <taxon>Bacteroidota</taxon>
        <taxon>Bacteroidia</taxon>
        <taxon>Bacteroidales</taxon>
        <taxon>Tannerellaceae</taxon>
        <taxon>Parabacteroides</taxon>
    </lineage>
</organism>
<dbReference type="Proteomes" id="UP000450599">
    <property type="component" value="Unassembled WGS sequence"/>
</dbReference>
<name>A0A3L7ZK43_PARDI</name>
<evidence type="ECO:0000313" key="6">
    <source>
        <dbReference type="Proteomes" id="UP000450599"/>
    </source>
</evidence>
<dbReference type="OrthoDB" id="1047634at2"/>
<feature type="compositionally biased region" description="Basic and acidic residues" evidence="1">
    <location>
        <begin position="70"/>
        <end position="84"/>
    </location>
</feature>
<evidence type="ECO:0000313" key="4">
    <source>
        <dbReference type="EMBL" id="RLT72049.1"/>
    </source>
</evidence>
<dbReference type="EMBL" id="WKMX01000023">
    <property type="protein sequence ID" value="MRZ08380.1"/>
    <property type="molecule type" value="Genomic_DNA"/>
</dbReference>
<feature type="region of interest" description="Disordered" evidence="1">
    <location>
        <begin position="59"/>
        <end position="84"/>
    </location>
</feature>
<dbReference type="AlphaFoldDB" id="A0A3L7ZK43"/>
<dbReference type="Proteomes" id="UP000471216">
    <property type="component" value="Unassembled WGS sequence"/>
</dbReference>
<evidence type="ECO:0000313" key="7">
    <source>
        <dbReference type="Proteomes" id="UP000471216"/>
    </source>
</evidence>
<evidence type="ECO:0000313" key="2">
    <source>
        <dbReference type="EMBL" id="MRY86483.1"/>
    </source>
</evidence>
<dbReference type="RefSeq" id="WP_081032024.1">
    <property type="nucleotide sequence ID" value="NZ_JBCHCV010000018.1"/>
</dbReference>
<comment type="caution">
    <text evidence="4">The sequence shown here is derived from an EMBL/GenBank/DDBJ whole genome shotgun (WGS) entry which is preliminary data.</text>
</comment>
<accession>A0A3L7ZK43</accession>
<dbReference type="Proteomes" id="UP000278164">
    <property type="component" value="Unassembled WGS sequence"/>
</dbReference>
<evidence type="ECO:0000256" key="1">
    <source>
        <dbReference type="SAM" id="MobiDB-lite"/>
    </source>
</evidence>
<dbReference type="EMBL" id="WKMW01000025">
    <property type="protein sequence ID" value="MRY86483.1"/>
    <property type="molecule type" value="Genomic_DNA"/>
</dbReference>